<evidence type="ECO:0000256" key="10">
    <source>
        <dbReference type="ARBA" id="ARBA00031693"/>
    </source>
</evidence>
<feature type="active site" description="Proton donor" evidence="13">
    <location>
        <position position="15"/>
    </location>
</feature>
<dbReference type="NCBIfam" id="TIGR00338">
    <property type="entry name" value="serB"/>
    <property type="match status" value="1"/>
</dbReference>
<dbReference type="InterPro" id="IPR004469">
    <property type="entry name" value="PSP"/>
</dbReference>
<dbReference type="SFLD" id="SFLDS00003">
    <property type="entry name" value="Haloacid_Dehalogenase"/>
    <property type="match status" value="1"/>
</dbReference>
<comment type="similarity">
    <text evidence="3">Belongs to the HAD-like hydrolase superfamily. SerB family.</text>
</comment>
<evidence type="ECO:0000256" key="6">
    <source>
        <dbReference type="ARBA" id="ARBA00022723"/>
    </source>
</evidence>
<evidence type="ECO:0000256" key="4">
    <source>
        <dbReference type="ARBA" id="ARBA00012640"/>
    </source>
</evidence>
<evidence type="ECO:0000256" key="5">
    <source>
        <dbReference type="ARBA" id="ARBA00022605"/>
    </source>
</evidence>
<dbReference type="NCBIfam" id="TIGR01488">
    <property type="entry name" value="HAD-SF-IB"/>
    <property type="match status" value="1"/>
</dbReference>
<gene>
    <name evidence="14" type="ORF">D2E26_0805</name>
</gene>
<comment type="cofactor">
    <cofactor evidence="1">
        <name>Mg(2+)</name>
        <dbReference type="ChEBI" id="CHEBI:18420"/>
    </cofactor>
</comment>
<sequence length="213" mass="22965">MTTLKQPGLLVMDVDSTLINEEVIDELGTAAGVGQRIAEVTAKAMNGELDFAQALAERVALLKGLPVSIFDQVHQSVHFTNGALELIQTLHEHGWKVGVVSGGFHEVVDLLVADAHLDFALANRLEQEHGVLTGRTTGPVVTKQIKLNSLHEWAQECGVPMQQTVAVGDGANDLPMIHAAGCGIAFCAKPTVRAQAPHRIEERNLMRVLDFLD</sequence>
<dbReference type="SFLD" id="SFLDF00029">
    <property type="entry name" value="phosphoserine_phosphatase"/>
    <property type="match status" value="1"/>
</dbReference>
<dbReference type="GO" id="GO:0000287">
    <property type="term" value="F:magnesium ion binding"/>
    <property type="evidence" value="ECO:0007669"/>
    <property type="project" value="TreeGrafter"/>
</dbReference>
<feature type="active site" description="Nucleophile" evidence="13">
    <location>
        <position position="13"/>
    </location>
</feature>
<dbReference type="GO" id="GO:0006564">
    <property type="term" value="P:L-serine biosynthetic process"/>
    <property type="evidence" value="ECO:0007669"/>
    <property type="project" value="UniProtKB-KW"/>
</dbReference>
<evidence type="ECO:0000256" key="12">
    <source>
        <dbReference type="ARBA" id="ARBA00048523"/>
    </source>
</evidence>
<proteinExistence type="inferred from homology"/>
<dbReference type="Proteomes" id="UP000287609">
    <property type="component" value="Unassembled WGS sequence"/>
</dbReference>
<protein>
    <recommendedName>
        <fullName evidence="4">phosphoserine phosphatase</fullName>
        <ecNumber evidence="4">3.1.3.3</ecNumber>
    </recommendedName>
    <alternativeName>
        <fullName evidence="10">O-phosphoserine phosphohydrolase</fullName>
    </alternativeName>
</protein>
<dbReference type="EMBL" id="QXGM01000002">
    <property type="protein sequence ID" value="RSX54751.1"/>
    <property type="molecule type" value="Genomic_DNA"/>
</dbReference>
<evidence type="ECO:0000256" key="8">
    <source>
        <dbReference type="ARBA" id="ARBA00022842"/>
    </source>
</evidence>
<evidence type="ECO:0000256" key="11">
    <source>
        <dbReference type="ARBA" id="ARBA00048138"/>
    </source>
</evidence>
<dbReference type="SFLD" id="SFLDG01137">
    <property type="entry name" value="C1.6.1:_Phosphoserine_Phosphat"/>
    <property type="match status" value="1"/>
</dbReference>
<organism evidence="14 15">
    <name type="scientific">Bifidobacterium dolichotidis</name>
    <dbReference type="NCBI Taxonomy" id="2306976"/>
    <lineage>
        <taxon>Bacteria</taxon>
        <taxon>Bacillati</taxon>
        <taxon>Actinomycetota</taxon>
        <taxon>Actinomycetes</taxon>
        <taxon>Bifidobacteriales</taxon>
        <taxon>Bifidobacteriaceae</taxon>
        <taxon>Bifidobacterium</taxon>
    </lineage>
</organism>
<comment type="catalytic activity">
    <reaction evidence="12">
        <text>O-phospho-D-serine + H2O = D-serine + phosphate</text>
        <dbReference type="Rhea" id="RHEA:24873"/>
        <dbReference type="ChEBI" id="CHEBI:15377"/>
        <dbReference type="ChEBI" id="CHEBI:35247"/>
        <dbReference type="ChEBI" id="CHEBI:43474"/>
        <dbReference type="ChEBI" id="CHEBI:58680"/>
        <dbReference type="EC" id="3.1.3.3"/>
    </reaction>
</comment>
<evidence type="ECO:0000256" key="7">
    <source>
        <dbReference type="ARBA" id="ARBA00022801"/>
    </source>
</evidence>
<dbReference type="PANTHER" id="PTHR43344:SF2">
    <property type="entry name" value="PHOSPHOSERINE PHOSPHATASE"/>
    <property type="match status" value="1"/>
</dbReference>
<dbReference type="InterPro" id="IPR023214">
    <property type="entry name" value="HAD_sf"/>
</dbReference>
<dbReference type="AlphaFoldDB" id="A0A430FPJ4"/>
<dbReference type="Gene3D" id="3.40.50.1000">
    <property type="entry name" value="HAD superfamily/HAD-like"/>
    <property type="match status" value="1"/>
</dbReference>
<dbReference type="InterPro" id="IPR050582">
    <property type="entry name" value="HAD-like_SerB"/>
</dbReference>
<keyword evidence="6" id="KW-0479">Metal-binding</keyword>
<evidence type="ECO:0000256" key="3">
    <source>
        <dbReference type="ARBA" id="ARBA00009184"/>
    </source>
</evidence>
<dbReference type="UniPathway" id="UPA00135">
    <property type="reaction ID" value="UER00198"/>
</dbReference>
<dbReference type="GO" id="GO:0005737">
    <property type="term" value="C:cytoplasm"/>
    <property type="evidence" value="ECO:0007669"/>
    <property type="project" value="TreeGrafter"/>
</dbReference>
<keyword evidence="5" id="KW-0028">Amino-acid biosynthesis</keyword>
<keyword evidence="15" id="KW-1185">Reference proteome</keyword>
<dbReference type="PANTHER" id="PTHR43344">
    <property type="entry name" value="PHOSPHOSERINE PHOSPHATASE"/>
    <property type="match status" value="1"/>
</dbReference>
<accession>A0A430FPJ4</accession>
<dbReference type="InterPro" id="IPR036412">
    <property type="entry name" value="HAD-like_sf"/>
</dbReference>
<dbReference type="SUPFAM" id="SSF56784">
    <property type="entry name" value="HAD-like"/>
    <property type="match status" value="1"/>
</dbReference>
<keyword evidence="9" id="KW-0718">Serine biosynthesis</keyword>
<dbReference type="CDD" id="cd07500">
    <property type="entry name" value="HAD_PSP"/>
    <property type="match status" value="1"/>
</dbReference>
<dbReference type="Pfam" id="PF12710">
    <property type="entry name" value="HAD"/>
    <property type="match status" value="1"/>
</dbReference>
<reference evidence="14 15" key="1">
    <citation type="submission" date="2018-09" db="EMBL/GenBank/DDBJ databases">
        <title>Characterization of the phylogenetic diversity of five novel species belonging to the genus Bifidobacterium.</title>
        <authorList>
            <person name="Lugli G.A."/>
            <person name="Duranti S."/>
            <person name="Milani C."/>
        </authorList>
    </citation>
    <scope>NUCLEOTIDE SEQUENCE [LARGE SCALE GENOMIC DNA]</scope>
    <source>
        <strain evidence="14 15">2036B</strain>
    </source>
</reference>
<evidence type="ECO:0000256" key="9">
    <source>
        <dbReference type="ARBA" id="ARBA00023299"/>
    </source>
</evidence>
<evidence type="ECO:0000256" key="1">
    <source>
        <dbReference type="ARBA" id="ARBA00001946"/>
    </source>
</evidence>
<keyword evidence="8" id="KW-0460">Magnesium</keyword>
<comment type="caution">
    <text evidence="14">The sequence shown here is derived from an EMBL/GenBank/DDBJ whole genome shotgun (WGS) entry which is preliminary data.</text>
</comment>
<evidence type="ECO:0000313" key="14">
    <source>
        <dbReference type="EMBL" id="RSX54751.1"/>
    </source>
</evidence>
<evidence type="ECO:0000256" key="13">
    <source>
        <dbReference type="PIRSR" id="PIRSR604469-1"/>
    </source>
</evidence>
<keyword evidence="7" id="KW-0378">Hydrolase</keyword>
<comment type="pathway">
    <text evidence="2">Amino-acid biosynthesis; L-serine biosynthesis; L-serine from 3-phospho-D-glycerate: step 3/3.</text>
</comment>
<comment type="catalytic activity">
    <reaction evidence="11">
        <text>O-phospho-L-serine + H2O = L-serine + phosphate</text>
        <dbReference type="Rhea" id="RHEA:21208"/>
        <dbReference type="ChEBI" id="CHEBI:15377"/>
        <dbReference type="ChEBI" id="CHEBI:33384"/>
        <dbReference type="ChEBI" id="CHEBI:43474"/>
        <dbReference type="ChEBI" id="CHEBI:57524"/>
        <dbReference type="EC" id="3.1.3.3"/>
    </reaction>
</comment>
<dbReference type="SFLD" id="SFLDG01136">
    <property type="entry name" value="C1.6:_Phosphoserine_Phosphatas"/>
    <property type="match status" value="1"/>
</dbReference>
<evidence type="ECO:0000256" key="2">
    <source>
        <dbReference type="ARBA" id="ARBA00005135"/>
    </source>
</evidence>
<dbReference type="OrthoDB" id="9792539at2"/>
<evidence type="ECO:0000313" key="15">
    <source>
        <dbReference type="Proteomes" id="UP000287609"/>
    </source>
</evidence>
<dbReference type="GO" id="GO:0036424">
    <property type="term" value="F:L-phosphoserine phosphatase activity"/>
    <property type="evidence" value="ECO:0007669"/>
    <property type="project" value="InterPro"/>
</dbReference>
<dbReference type="EC" id="3.1.3.3" evidence="4"/>
<name>A0A430FPJ4_9BIFI</name>